<feature type="transmembrane region" description="Helical" evidence="4">
    <location>
        <begin position="52"/>
        <end position="72"/>
    </location>
</feature>
<sequence>MRTLEIAVLLVSLAAAGVIVFRKRERRLDTAILSSLVLVVLLHGMMDHFRLQMLPTYLVAWILILGFILRIIKPQAKVRLQTRKKIYMKKGLLTMVVMALTAGSMYLTHVLPAFSLPEPTGKYAIGTISQHLTDQSRDETLSAVPGDKRELMVNVWYPVDSDVAKQKPKDPYPAELGEAISLVFGIPKQLFSYLTTIPTHVVQGVEVSNAEAKYPVLLFSPGIRSTRFQSMTAVEVLVSHGYIVVGMDHPYSSAKVSFPDGRVIPYTPEPEFPTSAEQYENNVKGVSIRAADSRFVLDTLTTWNTQDPNGLFEGKMDLEHVGIFGHSYGGATTAETLAQDQRFKAGVSLEGGFWGTVAHTGLQQPFMYMMTGTTAESLKPSVTKKDKVFYTEFAPDLKSVMTKSQNDTYYLTVDKLFHQSFTDLALISPSLFAKNIDPVHNIDITRSYVRAFFDQYLKGEQQPLLKGASPEYPEVSFDPTYTKKRS</sequence>
<dbReference type="PANTHER" id="PTHR10272:SF0">
    <property type="entry name" value="PLATELET-ACTIVATING FACTOR ACETYLHYDROLASE"/>
    <property type="match status" value="1"/>
</dbReference>
<keyword evidence="4" id="KW-1133">Transmembrane helix</keyword>
<dbReference type="Pfam" id="PF03403">
    <property type="entry name" value="PAF-AH_p_II"/>
    <property type="match status" value="1"/>
</dbReference>
<accession>A0A0D7X618</accession>
<comment type="caution">
    <text evidence="5">The sequence shown here is derived from an EMBL/GenBank/DDBJ whole genome shotgun (WGS) entry which is preliminary data.</text>
</comment>
<keyword evidence="3" id="KW-0443">Lipid metabolism</keyword>
<reference evidence="5 6" key="1">
    <citation type="submission" date="2014-11" db="EMBL/GenBank/DDBJ databases">
        <title>Draft Genome Sequences of Paenibacillus polymyxa NRRL B-30509 and Paenibacillus terrae NRRL B-30644, Strains from a Poultry Environment that Produce Tridecaptin A and Paenicidins.</title>
        <authorList>
            <person name="van Belkum M.J."/>
            <person name="Lohans C.T."/>
            <person name="Vederas J.C."/>
        </authorList>
    </citation>
    <scope>NUCLEOTIDE SEQUENCE [LARGE SCALE GENOMIC DNA]</scope>
    <source>
        <strain evidence="5 6">NRRL B-30644</strain>
    </source>
</reference>
<dbReference type="GO" id="GO:0003847">
    <property type="term" value="F:1-alkyl-2-acetylglycerophosphocholine esterase activity"/>
    <property type="evidence" value="ECO:0007669"/>
    <property type="project" value="TreeGrafter"/>
</dbReference>
<feature type="transmembrane region" description="Helical" evidence="4">
    <location>
        <begin position="28"/>
        <end position="46"/>
    </location>
</feature>
<dbReference type="Proteomes" id="UP000032534">
    <property type="component" value="Unassembled WGS sequence"/>
</dbReference>
<keyword evidence="6" id="KW-1185">Reference proteome</keyword>
<proteinExistence type="predicted"/>
<feature type="transmembrane region" description="Helical" evidence="4">
    <location>
        <begin position="6"/>
        <end position="21"/>
    </location>
</feature>
<evidence type="ECO:0000313" key="5">
    <source>
        <dbReference type="EMBL" id="KJD45472.1"/>
    </source>
</evidence>
<keyword evidence="4" id="KW-0472">Membrane</keyword>
<dbReference type="Gene3D" id="3.40.50.1820">
    <property type="entry name" value="alpha/beta hydrolase"/>
    <property type="match status" value="1"/>
</dbReference>
<feature type="transmembrane region" description="Helical" evidence="4">
    <location>
        <begin position="92"/>
        <end position="114"/>
    </location>
</feature>
<dbReference type="InterPro" id="IPR029058">
    <property type="entry name" value="AB_hydrolase_fold"/>
</dbReference>
<dbReference type="PANTHER" id="PTHR10272">
    <property type="entry name" value="PLATELET-ACTIVATING FACTOR ACETYLHYDROLASE"/>
    <property type="match status" value="1"/>
</dbReference>
<evidence type="ECO:0000256" key="4">
    <source>
        <dbReference type="SAM" id="Phobius"/>
    </source>
</evidence>
<dbReference type="AlphaFoldDB" id="A0A0D7X618"/>
<dbReference type="EMBL" id="JTHP01000019">
    <property type="protein sequence ID" value="KJD45472.1"/>
    <property type="molecule type" value="Genomic_DNA"/>
</dbReference>
<evidence type="ECO:0000256" key="2">
    <source>
        <dbReference type="ARBA" id="ARBA00022963"/>
    </source>
</evidence>
<name>A0A0D7X618_9BACL</name>
<dbReference type="GO" id="GO:0016042">
    <property type="term" value="P:lipid catabolic process"/>
    <property type="evidence" value="ECO:0007669"/>
    <property type="project" value="UniProtKB-KW"/>
</dbReference>
<dbReference type="PATRIC" id="fig|159743.3.peg.2575"/>
<evidence type="ECO:0000256" key="1">
    <source>
        <dbReference type="ARBA" id="ARBA00022801"/>
    </source>
</evidence>
<keyword evidence="2" id="KW-0442">Lipid degradation</keyword>
<protein>
    <submittedName>
        <fullName evidence="5">Lipase</fullName>
    </submittedName>
</protein>
<gene>
    <name evidence="5" type="ORF">QD47_11540</name>
</gene>
<evidence type="ECO:0000256" key="3">
    <source>
        <dbReference type="ARBA" id="ARBA00023098"/>
    </source>
</evidence>
<dbReference type="OrthoDB" id="9814760at2"/>
<keyword evidence="1" id="KW-0378">Hydrolase</keyword>
<dbReference type="RefSeq" id="WP_044646268.1">
    <property type="nucleotide sequence ID" value="NZ_JTHP01000019.1"/>
</dbReference>
<keyword evidence="4" id="KW-0812">Transmembrane</keyword>
<dbReference type="SUPFAM" id="SSF53474">
    <property type="entry name" value="alpha/beta-Hydrolases"/>
    <property type="match status" value="1"/>
</dbReference>
<organism evidence="5 6">
    <name type="scientific">Paenibacillus terrae</name>
    <dbReference type="NCBI Taxonomy" id="159743"/>
    <lineage>
        <taxon>Bacteria</taxon>
        <taxon>Bacillati</taxon>
        <taxon>Bacillota</taxon>
        <taxon>Bacilli</taxon>
        <taxon>Bacillales</taxon>
        <taxon>Paenibacillaceae</taxon>
        <taxon>Paenibacillus</taxon>
    </lineage>
</organism>
<evidence type="ECO:0000313" key="6">
    <source>
        <dbReference type="Proteomes" id="UP000032534"/>
    </source>
</evidence>